<dbReference type="InterPro" id="IPR011989">
    <property type="entry name" value="ARM-like"/>
</dbReference>
<dbReference type="InterPro" id="IPR057546">
    <property type="entry name" value="HEAT_GCN1"/>
</dbReference>
<keyword evidence="2" id="KW-0677">Repeat</keyword>
<dbReference type="GO" id="GO:1904688">
    <property type="term" value="P:regulation of cytoplasmic translational initiation"/>
    <property type="evidence" value="ECO:0007669"/>
    <property type="project" value="UniProtKB-ARBA"/>
</dbReference>
<dbReference type="OrthoDB" id="5148094at2759"/>
<keyword evidence="7" id="KW-1185">Reference proteome</keyword>
<evidence type="ECO:0000259" key="5">
    <source>
        <dbReference type="SMART" id="SM01349"/>
    </source>
</evidence>
<comment type="caution">
    <text evidence="6">The sequence shown here is derived from an EMBL/GenBank/DDBJ whole genome shotgun (WGS) entry which is preliminary data.</text>
</comment>
<dbReference type="Pfam" id="PF24993">
    <property type="entry name" value="GNC1_N"/>
    <property type="match status" value="1"/>
</dbReference>
<dbReference type="InterPro" id="IPR000357">
    <property type="entry name" value="HEAT"/>
</dbReference>
<evidence type="ECO:0000313" key="6">
    <source>
        <dbReference type="EMBL" id="KAF7728036.1"/>
    </source>
</evidence>
<dbReference type="Pfam" id="PF24984">
    <property type="entry name" value="HEAT_EF3_GNC1"/>
    <property type="match status" value="1"/>
</dbReference>
<dbReference type="InterPro" id="IPR016024">
    <property type="entry name" value="ARM-type_fold"/>
</dbReference>
<dbReference type="Pfam" id="PF12074">
    <property type="entry name" value="Gcn1_N"/>
    <property type="match status" value="1"/>
</dbReference>
<dbReference type="Proteomes" id="UP000605846">
    <property type="component" value="Unassembled WGS sequence"/>
</dbReference>
<dbReference type="Pfam" id="PF24987">
    <property type="entry name" value="HEAT_EF3_N"/>
    <property type="match status" value="2"/>
</dbReference>
<dbReference type="EMBL" id="JABAYA010000045">
    <property type="protein sequence ID" value="KAF7728036.1"/>
    <property type="molecule type" value="Genomic_DNA"/>
</dbReference>
<dbReference type="Pfam" id="PF23271">
    <property type="entry name" value="HEAT_GCN1"/>
    <property type="match status" value="1"/>
</dbReference>
<dbReference type="GO" id="GO:0005829">
    <property type="term" value="C:cytosol"/>
    <property type="evidence" value="ECO:0007669"/>
    <property type="project" value="TreeGrafter"/>
</dbReference>
<dbReference type="PANTHER" id="PTHR23346">
    <property type="entry name" value="TRANSLATIONAL ACTIVATOR GCN1-RELATED"/>
    <property type="match status" value="1"/>
</dbReference>
<dbReference type="SUPFAM" id="SSF48371">
    <property type="entry name" value="ARM repeat"/>
    <property type="match status" value="5"/>
</dbReference>
<feature type="domain" description="TOG" evidence="5">
    <location>
        <begin position="1817"/>
        <end position="2088"/>
    </location>
</feature>
<dbReference type="InterPro" id="IPR056810">
    <property type="entry name" value="GNC1-like_N"/>
</dbReference>
<dbReference type="Gene3D" id="1.25.10.10">
    <property type="entry name" value="Leucine-rich Repeat Variant"/>
    <property type="match status" value="5"/>
</dbReference>
<evidence type="ECO:0000256" key="4">
    <source>
        <dbReference type="PROSITE-ProRule" id="PRU00103"/>
    </source>
</evidence>
<dbReference type="PROSITE" id="PS50077">
    <property type="entry name" value="HEAT_REPEAT"/>
    <property type="match status" value="3"/>
</dbReference>
<dbReference type="FunFam" id="1.25.10.10:FF:000096">
    <property type="entry name" value="eIF-2-alpha kinase activator gcn1"/>
    <property type="match status" value="1"/>
</dbReference>
<gene>
    <name evidence="6" type="primary">GCN1</name>
    <name evidence="6" type="ORF">EC973_006801</name>
</gene>
<feature type="repeat" description="HEAT" evidence="4">
    <location>
        <begin position="2029"/>
        <end position="2066"/>
    </location>
</feature>
<protein>
    <recommendedName>
        <fullName evidence="3">eIF-2-alpha kinase activator GCN1</fullName>
    </recommendedName>
</protein>
<dbReference type="InterPro" id="IPR034085">
    <property type="entry name" value="TOG"/>
</dbReference>
<sequence>MADPQEPIADLTWLEFIKTRVVAAITKSSVADRLEFLHHSLLIRLRRKDLPPELLGPLLHLVFLTYTRYHDRASRLAILDVLRELNNWNAEVFQKTFVPALIKEAEKIGKRTNTGDCVSPAADRFILLTWIDLLVTCVLDAAGPSAKSSNLLSMLLNGQALLLDTLADDNKKTISKSAFVEVRRCMRQNASSIPVLMDLAMANAQTCTPSYRNAVLIGVMVDTSLRLKIKSIDGKQMVHEAKSKLTDYYLKNVISSRTAIGIPAMDAFRDFLHYEVSKEDFLKDYVPVLEKMMLRSPEIVLLALSRVVSALEFDPSSIFSEKWLEPLLNHLRSTSAVVRQGATAFWDSLSSVCHEVEHLTKVVTETTKALTSGKVSSPEHRVVVYNALSSLAQSIEPIISQKALEGYFTMIAKESNEQAMSAAIDGVGRHLTVIIYDDEYCAAHKDVVDKTVKVSSEGLATTKPLARKSWALAVGNSLWDRKQSSQALSTNITKYLQSLFATFDKISEKPLVWKDGPLEAYVLIAIISGRIQQWPALPQPVTDLLKKHKYPSSLLTTTPKPSFLLWDRIYTKSVAPEEGLWLVRALTSVFLQENTASLEKSGAGYVCSEALIWVITSHPVHSVRRAAYEEVSAIARTDATKLNVFMRKALTQWLLDIERKSKDSTAVTARNTENFNEDVAIYRLSSVLNTITSFAPELDVDIKEKELVELLIIAHHKYIASPTDRYNWITLIQRANIDPGKLLKNHRQRILELLNNALHARLESEMFFQASVSAVSTVVFISPETIEDFMKTVKTNLQPYLMKDIGDLEYNIWKTPEGETYVDVLKKSKKVVENRNRKGQEDQKWEEELRAELAKKKGITEVKKLTKEEQAAVNAQLKKESEIRKNVQDVHDKITLGLQVVRALVAGNTQALDDYLVTLVRILLDAANSNVGLLTGEDLANTYLELGLCISESIRPIREAIGLATLRANKVQPIPGRWLDEPLDDLVSRVLYRLRFITESQSLEPATFAYCFPILYQVIQQGGVGYNKSDAGNESSLEQVTMAIDIIGYHCGRGDSTVMPRKEMIESLLHSIKEYPQCSKNAKTSLVNLCESMVDTCLPEEISTLLQGLLSDEFLVRHAVLQGIEILDLTDIDYSPELWLACHDENEANAELANNLWQDNAMDVEEAYKDRLLAYAVSDSNHVRTAASTSIADAIDMYPETANDTLETIYSLYKEKAASLDPEYDKYGMVIPETLNRKDPWEARSGLALALKASAPYLHLQNAASLCKFLITDEALGDRNEVVRKQMLEAGLAAVSALGKNGVQEMLSIFESYLNTKAPDNEAHDHIRQSVVILYGGAAGYLEQNDPKVRMAVEKLIETLDTPSEVVQSAVAECLPPLIKMIKEEVPAICETLLKKLFHGEKYAHRRGAAYGLAGVVKGRGITALKECNIMITLKESVDNKKSYQFRQGSLFAFETLSATLGRLFEPYIIQIIPLLLVCFSDSNMDVREATSDASRVIMSKISGHCVKLILPSILAGLEERQWRTKKASVELLGAMAYCAPKQLSVSLPNIIPRITEVLADTHVQVQAAANRSLQSFGEVISNPEIQEMVPVLLEALSDPNHKTVNALSALLRASFVHYIDPPSLALVMPILERGLRERGTEVKTKAAQIVGNMASLTDEKDLVPYLSVLLPGVKEVLIDPVPEARGTAAKALGGLVEKLGEENFPGLVTELLDRLKTDSGGVDRQGAAQGLSEVLAGLGLERLDGLLPEIIANADSPRAYVREGFISLLIYLPATFGPRFQPYLGRIIPPILMGLADESEFVREASLRAGRMIVTNYATKAVDLLLPELEKGLFDANWRIRQSSVQLVGDLLFRITGIANPNKTMQALGNVEEIRDEDGDEDEEYGSGDSKKKQLLDVLGKERRDRILAAIYIVRQDSSGNVRQSALQVWKALVANTPRTLKEILSIMMQMIIRNLSSEHYEQRAVAARTLSDLVRKLGERILPDILVILEEGMASSDEDTRQGVMVAFSEIMATAGKVQVTDFAGQIIPVVRKALCDPSTEVREAAAQAFDTLHQNVGARAIDDILPSLLNQLESKSESSAYALSALNEIMTVRANVVFPVLIPTLVTVPISAFNARTLASLVSVAGPALNRRLTTIISALVESCVIVTDEETLEQLSSTIQALILSIEDEDSLETLMATLQEYARDTDGKTRACACEIVATFFSESQLDASAYVPDWLHTLILLLSDPVPEVVPAAWKALNAVTKSVPKEEYEELVVPVRRSVQKVGVAGCDVAGFCLPKGIGAILPIFLQGLMYGSAESREQAALGVGELIDRTSSDALKPFVTQITGPLIRIIGDRYPPQVKTAILQTLSLLLSKVPMHLKPFLPQLQRTFIKSLSDTSSAVVRSRASSALNILIPLQTRLDPLVAELVSGIRTANDSSVMEVMMESLETAVSQGTLSETSKKGVMSVISEATEAGMTSQAQRLSKALGA</sequence>
<name>A0A8H7BQ89_9FUNG</name>
<feature type="repeat" description="HEAT" evidence="4">
    <location>
        <begin position="1670"/>
        <end position="1708"/>
    </location>
</feature>
<feature type="repeat" description="HEAT" evidence="4">
    <location>
        <begin position="1551"/>
        <end position="1589"/>
    </location>
</feature>
<dbReference type="Pfam" id="PF02985">
    <property type="entry name" value="HEAT"/>
    <property type="match status" value="1"/>
</dbReference>
<dbReference type="GO" id="GO:0030295">
    <property type="term" value="F:protein kinase activator activity"/>
    <property type="evidence" value="ECO:0007669"/>
    <property type="project" value="UniProtKB-ARBA"/>
</dbReference>
<accession>A0A8H7BQ89</accession>
<dbReference type="GO" id="GO:0034198">
    <property type="term" value="P:cellular response to amino acid starvation"/>
    <property type="evidence" value="ECO:0007669"/>
    <property type="project" value="TreeGrafter"/>
</dbReference>
<dbReference type="FunFam" id="1.25.10.10:FF:000090">
    <property type="entry name" value="eIF-2-alpha kinase activator GCN1"/>
    <property type="match status" value="1"/>
</dbReference>
<organism evidence="6 7">
    <name type="scientific">Apophysomyces ossiformis</name>
    <dbReference type="NCBI Taxonomy" id="679940"/>
    <lineage>
        <taxon>Eukaryota</taxon>
        <taxon>Fungi</taxon>
        <taxon>Fungi incertae sedis</taxon>
        <taxon>Mucoromycota</taxon>
        <taxon>Mucoromycotina</taxon>
        <taxon>Mucoromycetes</taxon>
        <taxon>Mucorales</taxon>
        <taxon>Mucorineae</taxon>
        <taxon>Mucoraceae</taxon>
        <taxon>Apophysomyces</taxon>
    </lineage>
</organism>
<dbReference type="PANTHER" id="PTHR23346:SF7">
    <property type="entry name" value="STALLED RIBOSOME SENSOR GCN1"/>
    <property type="match status" value="1"/>
</dbReference>
<dbReference type="InterPro" id="IPR022716">
    <property type="entry name" value="Gcn1_N"/>
</dbReference>
<evidence type="ECO:0000256" key="1">
    <source>
        <dbReference type="ARBA" id="ARBA00007366"/>
    </source>
</evidence>
<dbReference type="InterPro" id="IPR056809">
    <property type="entry name" value="HEAT_GCN1_fung"/>
</dbReference>
<proteinExistence type="inferred from homology"/>
<comment type="similarity">
    <text evidence="1">Belongs to the GCN1 family.</text>
</comment>
<dbReference type="InterPro" id="IPR021133">
    <property type="entry name" value="HEAT_type_2"/>
</dbReference>
<dbReference type="SMART" id="SM01349">
    <property type="entry name" value="TOG"/>
    <property type="match status" value="2"/>
</dbReference>
<evidence type="ECO:0000256" key="3">
    <source>
        <dbReference type="ARBA" id="ARBA00072275"/>
    </source>
</evidence>
<evidence type="ECO:0000313" key="7">
    <source>
        <dbReference type="Proteomes" id="UP000605846"/>
    </source>
</evidence>
<reference evidence="6" key="1">
    <citation type="submission" date="2020-01" db="EMBL/GenBank/DDBJ databases">
        <title>Genome Sequencing of Three Apophysomyces-Like Fungal Strains Confirms a Novel Fungal Genus in the Mucoromycota with divergent Burkholderia-like Endosymbiotic Bacteria.</title>
        <authorList>
            <person name="Stajich J.E."/>
            <person name="Macias A.M."/>
            <person name="Carter-House D."/>
            <person name="Lovett B."/>
            <person name="Kasson L.R."/>
            <person name="Berry K."/>
            <person name="Grigoriev I."/>
            <person name="Chang Y."/>
            <person name="Spatafora J."/>
            <person name="Kasson M.T."/>
        </authorList>
    </citation>
    <scope>NUCLEOTIDE SEQUENCE</scope>
    <source>
        <strain evidence="6">NRRL A-21654</strain>
    </source>
</reference>
<feature type="domain" description="TOG" evidence="5">
    <location>
        <begin position="1381"/>
        <end position="1610"/>
    </location>
</feature>
<evidence type="ECO:0000256" key="2">
    <source>
        <dbReference type="ARBA" id="ARBA00022737"/>
    </source>
</evidence>
<dbReference type="Pfam" id="PF24916">
    <property type="entry name" value="HEAT_GCN1_fung"/>
    <property type="match status" value="1"/>
</dbReference>